<dbReference type="PANTHER" id="PTHR42756">
    <property type="entry name" value="TRANSCRIPTIONAL REGULATOR, MARR"/>
    <property type="match status" value="1"/>
</dbReference>
<dbReference type="AlphaFoldDB" id="A0A0N0GNU2"/>
<keyword evidence="6" id="KW-1185">Reference proteome</keyword>
<keyword evidence="3" id="KW-0804">Transcription</keyword>
<protein>
    <submittedName>
        <fullName evidence="5">Transcriptional regulator SlyA</fullName>
    </submittedName>
</protein>
<feature type="domain" description="HTH marR-type" evidence="4">
    <location>
        <begin position="5"/>
        <end position="134"/>
    </location>
</feature>
<proteinExistence type="predicted"/>
<evidence type="ECO:0000256" key="2">
    <source>
        <dbReference type="ARBA" id="ARBA00023125"/>
    </source>
</evidence>
<gene>
    <name evidence="5" type="ORF">WG78_11310</name>
</gene>
<name>A0A0N0GNU2_9NEIS</name>
<dbReference type="SMART" id="SM00347">
    <property type="entry name" value="HTH_MARR"/>
    <property type="match status" value="1"/>
</dbReference>
<keyword evidence="1" id="KW-0805">Transcription regulation</keyword>
<dbReference type="Proteomes" id="UP000037939">
    <property type="component" value="Unassembled WGS sequence"/>
</dbReference>
<dbReference type="STRING" id="857265.WG78_11310"/>
<dbReference type="InterPro" id="IPR000835">
    <property type="entry name" value="HTH_MarR-typ"/>
</dbReference>
<evidence type="ECO:0000256" key="3">
    <source>
        <dbReference type="ARBA" id="ARBA00023163"/>
    </source>
</evidence>
<comment type="caution">
    <text evidence="5">The sequence shown here is derived from an EMBL/GenBank/DDBJ whole genome shotgun (WGS) entry which is preliminary data.</text>
</comment>
<dbReference type="GO" id="GO:0003677">
    <property type="term" value="F:DNA binding"/>
    <property type="evidence" value="ECO:0007669"/>
    <property type="project" value="UniProtKB-KW"/>
</dbReference>
<dbReference type="PROSITE" id="PS50995">
    <property type="entry name" value="HTH_MARR_2"/>
    <property type="match status" value="1"/>
</dbReference>
<dbReference type="PRINTS" id="PR00598">
    <property type="entry name" value="HTHMARR"/>
</dbReference>
<evidence type="ECO:0000313" key="6">
    <source>
        <dbReference type="Proteomes" id="UP000037939"/>
    </source>
</evidence>
<organism evidence="5 6">
    <name type="scientific">Amantichitinum ursilacus</name>
    <dbReference type="NCBI Taxonomy" id="857265"/>
    <lineage>
        <taxon>Bacteria</taxon>
        <taxon>Pseudomonadati</taxon>
        <taxon>Pseudomonadota</taxon>
        <taxon>Betaproteobacteria</taxon>
        <taxon>Neisseriales</taxon>
        <taxon>Chitinibacteraceae</taxon>
        <taxon>Amantichitinum</taxon>
    </lineage>
</organism>
<dbReference type="RefSeq" id="WP_053937909.1">
    <property type="nucleotide sequence ID" value="NZ_LAQT01000008.1"/>
</dbReference>
<dbReference type="EMBL" id="LAQT01000008">
    <property type="protein sequence ID" value="KPC53075.1"/>
    <property type="molecule type" value="Genomic_DNA"/>
</dbReference>
<dbReference type="GO" id="GO:0003700">
    <property type="term" value="F:DNA-binding transcription factor activity"/>
    <property type="evidence" value="ECO:0007669"/>
    <property type="project" value="InterPro"/>
</dbReference>
<dbReference type="SUPFAM" id="SSF46785">
    <property type="entry name" value="Winged helix' DNA-binding domain"/>
    <property type="match status" value="1"/>
</dbReference>
<sequence>MSDTERNLLQQIGPTVRAMYGAFEDAVGHPMPRWRVLHALHTLGDATQKQLVQRLLIDPGLLTRHMKTMEAEGLIARHTDSDDNRLTHVQLTAAGKALIDEASPKRQAFFDAALAEFDEADLAKATQILQALEARFRQQKG</sequence>
<evidence type="ECO:0000313" key="5">
    <source>
        <dbReference type="EMBL" id="KPC53075.1"/>
    </source>
</evidence>
<dbReference type="InterPro" id="IPR036390">
    <property type="entry name" value="WH_DNA-bd_sf"/>
</dbReference>
<dbReference type="Pfam" id="PF01047">
    <property type="entry name" value="MarR"/>
    <property type="match status" value="1"/>
</dbReference>
<dbReference type="Gene3D" id="1.10.10.10">
    <property type="entry name" value="Winged helix-like DNA-binding domain superfamily/Winged helix DNA-binding domain"/>
    <property type="match status" value="1"/>
</dbReference>
<dbReference type="OrthoDB" id="1467380at2"/>
<evidence type="ECO:0000259" key="4">
    <source>
        <dbReference type="PROSITE" id="PS50995"/>
    </source>
</evidence>
<dbReference type="PANTHER" id="PTHR42756:SF1">
    <property type="entry name" value="TRANSCRIPTIONAL REPRESSOR OF EMRAB OPERON"/>
    <property type="match status" value="1"/>
</dbReference>
<keyword evidence="2" id="KW-0238">DNA-binding</keyword>
<dbReference type="InterPro" id="IPR036388">
    <property type="entry name" value="WH-like_DNA-bd_sf"/>
</dbReference>
<accession>A0A0N0GNU2</accession>
<evidence type="ECO:0000256" key="1">
    <source>
        <dbReference type="ARBA" id="ARBA00023015"/>
    </source>
</evidence>
<reference evidence="5 6" key="1">
    <citation type="submission" date="2015-07" db="EMBL/GenBank/DDBJ databases">
        <title>Draft genome sequence of the Amantichitinum ursilacus IGB-41, a new chitin-degrading bacterium.</title>
        <authorList>
            <person name="Kirstahler P."/>
            <person name="Guenther M."/>
            <person name="Grumaz C."/>
            <person name="Rupp S."/>
            <person name="Zibek S."/>
            <person name="Sohn K."/>
        </authorList>
    </citation>
    <scope>NUCLEOTIDE SEQUENCE [LARGE SCALE GENOMIC DNA]</scope>
    <source>
        <strain evidence="5 6">IGB-41</strain>
    </source>
</reference>